<accession>A0A5B8J6M9</accession>
<keyword evidence="1" id="KW-0812">Transmembrane</keyword>
<proteinExistence type="predicted"/>
<evidence type="ECO:0008006" key="4">
    <source>
        <dbReference type="Google" id="ProtNLM"/>
    </source>
</evidence>
<protein>
    <recommendedName>
        <fullName evidence="4">DUF3592 domain-containing protein</fullName>
    </recommendedName>
</protein>
<keyword evidence="3" id="KW-1185">Reference proteome</keyword>
<gene>
    <name evidence="2" type="ORF">FQU76_05595</name>
</gene>
<dbReference type="AlphaFoldDB" id="A0A5B8J6M9"/>
<keyword evidence="1" id="KW-0472">Membrane</keyword>
<organism evidence="2 3">
    <name type="scientific">Streptomyces qinzhouensis</name>
    <dbReference type="NCBI Taxonomy" id="2599401"/>
    <lineage>
        <taxon>Bacteria</taxon>
        <taxon>Bacillati</taxon>
        <taxon>Actinomycetota</taxon>
        <taxon>Actinomycetes</taxon>
        <taxon>Kitasatosporales</taxon>
        <taxon>Streptomycetaceae</taxon>
        <taxon>Streptomyces</taxon>
    </lineage>
</organism>
<evidence type="ECO:0000313" key="2">
    <source>
        <dbReference type="EMBL" id="QDY76084.1"/>
    </source>
</evidence>
<dbReference type="EMBL" id="CP042266">
    <property type="protein sequence ID" value="QDY76084.1"/>
    <property type="molecule type" value="Genomic_DNA"/>
</dbReference>
<feature type="transmembrane region" description="Helical" evidence="1">
    <location>
        <begin position="266"/>
        <end position="290"/>
    </location>
</feature>
<feature type="transmembrane region" description="Helical" evidence="1">
    <location>
        <begin position="150"/>
        <end position="174"/>
    </location>
</feature>
<dbReference type="KEGG" id="sqz:FQU76_05595"/>
<evidence type="ECO:0000313" key="3">
    <source>
        <dbReference type="Proteomes" id="UP000320580"/>
    </source>
</evidence>
<keyword evidence="1" id="KW-1133">Transmembrane helix</keyword>
<dbReference type="Proteomes" id="UP000320580">
    <property type="component" value="Chromosome"/>
</dbReference>
<evidence type="ECO:0000256" key="1">
    <source>
        <dbReference type="SAM" id="Phobius"/>
    </source>
</evidence>
<feature type="transmembrane region" description="Helical" evidence="1">
    <location>
        <begin position="126"/>
        <end position="144"/>
    </location>
</feature>
<name>A0A5B8J6M9_9ACTN</name>
<sequence length="293" mass="31222">MPENTSPELVIAASGASARLSGLGLTFVHGRTTWQVPVAAIRAAETTASPAGVRVRFRAGVSLPEGTDPLLFLPAQNAHAAEAFRAGVAGAVAAAPPVDAAEVLVTVVTRPSRLDRIRAAADRRRLLYGTAWLVWFAVVLTVTLRAESPWVTAVLSFQSLWIAPLGCRILFMGIPARSRPRRPRFLRRLRRNGITVGGRITGYRSARYDSQYFPLLDFTTADAQELQGVVSLQVVWEKERTPGFTLVVYDPEEPVLASVTGPREGLGAFAVVLGLIMLAVSVGMLVGGAAGGG</sequence>
<dbReference type="RefSeq" id="WP_146479383.1">
    <property type="nucleotide sequence ID" value="NZ_CP042266.1"/>
</dbReference>
<reference evidence="2 3" key="1">
    <citation type="submission" date="2019-07" db="EMBL/GenBank/DDBJ databases">
        <authorList>
            <person name="Zhu P."/>
        </authorList>
    </citation>
    <scope>NUCLEOTIDE SEQUENCE [LARGE SCALE GENOMIC DNA]</scope>
    <source>
        <strain evidence="2 3">SSL-25</strain>
    </source>
</reference>
<dbReference type="OrthoDB" id="9962763at2"/>